<sequence length="131" mass="14457">MLHLTKVAVGCATAEALRARISGRADSGVVRITTRYRPTRHTEMIGGSLFWIIKHRLVGRQEILGFAESEDRRCLIELDSHLIAVQPHPRRAHQGWRYLTPSDAPKDMGGGSGLADLPPQLLEELSALALV</sequence>
<name>A0ABW4HWX8_9SPHN</name>
<dbReference type="PIRSF" id="PIRSF032025">
    <property type="entry name" value="UCP032025"/>
    <property type="match status" value="1"/>
</dbReference>
<accession>A0ABW4HWX8</accession>
<proteinExistence type="predicted"/>
<organism evidence="1 2">
    <name type="scientific">Sphingomonas tabacisoli</name>
    <dbReference type="NCBI Taxonomy" id="2249466"/>
    <lineage>
        <taxon>Bacteria</taxon>
        <taxon>Pseudomonadati</taxon>
        <taxon>Pseudomonadota</taxon>
        <taxon>Alphaproteobacteria</taxon>
        <taxon>Sphingomonadales</taxon>
        <taxon>Sphingomonadaceae</taxon>
        <taxon>Sphingomonas</taxon>
    </lineage>
</organism>
<reference evidence="2" key="1">
    <citation type="journal article" date="2019" name="Int. J. Syst. Evol. Microbiol.">
        <title>The Global Catalogue of Microorganisms (GCM) 10K type strain sequencing project: providing services to taxonomists for standard genome sequencing and annotation.</title>
        <authorList>
            <consortium name="The Broad Institute Genomics Platform"/>
            <consortium name="The Broad Institute Genome Sequencing Center for Infectious Disease"/>
            <person name="Wu L."/>
            <person name="Ma J."/>
        </authorList>
    </citation>
    <scope>NUCLEOTIDE SEQUENCE [LARGE SCALE GENOMIC DNA]</scope>
    <source>
        <strain evidence="2">CGMCC 1.16275</strain>
    </source>
</reference>
<dbReference type="RefSeq" id="WP_380885615.1">
    <property type="nucleotide sequence ID" value="NZ_JBHUDY010000001.1"/>
</dbReference>
<dbReference type="Proteomes" id="UP001597115">
    <property type="component" value="Unassembled WGS sequence"/>
</dbReference>
<comment type="caution">
    <text evidence="1">The sequence shown here is derived from an EMBL/GenBank/DDBJ whole genome shotgun (WGS) entry which is preliminary data.</text>
</comment>
<dbReference type="EMBL" id="JBHUDY010000001">
    <property type="protein sequence ID" value="MFD1610178.1"/>
    <property type="molecule type" value="Genomic_DNA"/>
</dbReference>
<dbReference type="InterPro" id="IPR008320">
    <property type="entry name" value="UCP032025"/>
</dbReference>
<keyword evidence="2" id="KW-1185">Reference proteome</keyword>
<gene>
    <name evidence="1" type="ORF">ACFSCW_00025</name>
</gene>
<evidence type="ECO:0000313" key="1">
    <source>
        <dbReference type="EMBL" id="MFD1610178.1"/>
    </source>
</evidence>
<evidence type="ECO:0000313" key="2">
    <source>
        <dbReference type="Proteomes" id="UP001597115"/>
    </source>
</evidence>
<protein>
    <submittedName>
        <fullName evidence="1">DUF1489 family protein</fullName>
    </submittedName>
</protein>
<dbReference type="Pfam" id="PF07370">
    <property type="entry name" value="DUF1489"/>
    <property type="match status" value="1"/>
</dbReference>